<dbReference type="CDD" id="cd11660">
    <property type="entry name" value="SANT_TRF"/>
    <property type="match status" value="1"/>
</dbReference>
<comment type="subcellular location">
    <subcellularLocation>
        <location evidence="1">Nucleus</location>
    </subcellularLocation>
</comment>
<comment type="caution">
    <text evidence="6">The sequence shown here is derived from an EMBL/GenBank/DDBJ whole genome shotgun (WGS) entry which is preliminary data.</text>
</comment>
<dbReference type="Proteomes" id="UP001642360">
    <property type="component" value="Unassembled WGS sequence"/>
</dbReference>
<sequence length="106" mass="12023">MEEIREVDAETQKEGIDGSGPSASNGDGVDSKRVTGPTRKSPHWTTEEDKILEDAVKRFGGKCWKKIGKFYFCFMLCAQDFGYFLVRPLVQWGLLCFGYQNLLDCM</sequence>
<keyword evidence="2" id="KW-0539">Nucleus</keyword>
<dbReference type="InterPro" id="IPR009057">
    <property type="entry name" value="Homeodomain-like_sf"/>
</dbReference>
<dbReference type="InterPro" id="IPR017930">
    <property type="entry name" value="Myb_dom"/>
</dbReference>
<protein>
    <submittedName>
        <fullName evidence="6">Uncharacterized protein</fullName>
    </submittedName>
</protein>
<dbReference type="GO" id="GO:0005634">
    <property type="term" value="C:nucleus"/>
    <property type="evidence" value="ECO:0007669"/>
    <property type="project" value="UniProtKB-SubCell"/>
</dbReference>
<reference evidence="6 7" key="1">
    <citation type="submission" date="2024-02" db="EMBL/GenBank/DDBJ databases">
        <authorList>
            <person name="Vignale AGUSTIN F."/>
            <person name="Sosa J E."/>
            <person name="Modenutti C."/>
        </authorList>
    </citation>
    <scope>NUCLEOTIDE SEQUENCE [LARGE SCALE GENOMIC DNA]</scope>
</reference>
<dbReference type="PROSITE" id="PS51294">
    <property type="entry name" value="HTH_MYB"/>
    <property type="match status" value="1"/>
</dbReference>
<feature type="compositionally biased region" description="Basic and acidic residues" evidence="3">
    <location>
        <begin position="1"/>
        <end position="16"/>
    </location>
</feature>
<evidence type="ECO:0000259" key="4">
    <source>
        <dbReference type="PROSITE" id="PS50090"/>
    </source>
</evidence>
<dbReference type="SUPFAM" id="SSF46689">
    <property type="entry name" value="Homeodomain-like"/>
    <property type="match status" value="1"/>
</dbReference>
<dbReference type="AlphaFoldDB" id="A0ABC8QP25"/>
<dbReference type="PROSITE" id="PS50090">
    <property type="entry name" value="MYB_LIKE"/>
    <property type="match status" value="1"/>
</dbReference>
<gene>
    <name evidence="6" type="ORF">ILEXP_LOCUS1378</name>
</gene>
<dbReference type="EMBL" id="CAUOFW020000447">
    <property type="protein sequence ID" value="CAK9134448.1"/>
    <property type="molecule type" value="Genomic_DNA"/>
</dbReference>
<evidence type="ECO:0000256" key="1">
    <source>
        <dbReference type="ARBA" id="ARBA00004123"/>
    </source>
</evidence>
<proteinExistence type="predicted"/>
<accession>A0ABC8QP25</accession>
<evidence type="ECO:0000256" key="3">
    <source>
        <dbReference type="SAM" id="MobiDB-lite"/>
    </source>
</evidence>
<evidence type="ECO:0000259" key="5">
    <source>
        <dbReference type="PROSITE" id="PS51294"/>
    </source>
</evidence>
<dbReference type="Pfam" id="PF00249">
    <property type="entry name" value="Myb_DNA-binding"/>
    <property type="match status" value="1"/>
</dbReference>
<dbReference type="InterPro" id="IPR001005">
    <property type="entry name" value="SANT/Myb"/>
</dbReference>
<feature type="domain" description="Myb-like" evidence="4">
    <location>
        <begin position="36"/>
        <end position="69"/>
    </location>
</feature>
<feature type="domain" description="HTH myb-type" evidence="5">
    <location>
        <begin position="36"/>
        <end position="71"/>
    </location>
</feature>
<keyword evidence="7" id="KW-1185">Reference proteome</keyword>
<evidence type="ECO:0000313" key="6">
    <source>
        <dbReference type="EMBL" id="CAK9134448.1"/>
    </source>
</evidence>
<name>A0ABC8QP25_9AQUA</name>
<organism evidence="6 7">
    <name type="scientific">Ilex paraguariensis</name>
    <name type="common">yerba mate</name>
    <dbReference type="NCBI Taxonomy" id="185542"/>
    <lineage>
        <taxon>Eukaryota</taxon>
        <taxon>Viridiplantae</taxon>
        <taxon>Streptophyta</taxon>
        <taxon>Embryophyta</taxon>
        <taxon>Tracheophyta</taxon>
        <taxon>Spermatophyta</taxon>
        <taxon>Magnoliopsida</taxon>
        <taxon>eudicotyledons</taxon>
        <taxon>Gunneridae</taxon>
        <taxon>Pentapetalae</taxon>
        <taxon>asterids</taxon>
        <taxon>campanulids</taxon>
        <taxon>Aquifoliales</taxon>
        <taxon>Aquifoliaceae</taxon>
        <taxon>Ilex</taxon>
    </lineage>
</organism>
<evidence type="ECO:0000313" key="7">
    <source>
        <dbReference type="Proteomes" id="UP001642360"/>
    </source>
</evidence>
<evidence type="ECO:0000256" key="2">
    <source>
        <dbReference type="ARBA" id="ARBA00023242"/>
    </source>
</evidence>
<dbReference type="Gene3D" id="1.10.10.60">
    <property type="entry name" value="Homeodomain-like"/>
    <property type="match status" value="1"/>
</dbReference>
<feature type="region of interest" description="Disordered" evidence="3">
    <location>
        <begin position="1"/>
        <end position="45"/>
    </location>
</feature>